<protein>
    <submittedName>
        <fullName evidence="2">Peptidoglycan-binding domain-containing protein</fullName>
    </submittedName>
</protein>
<evidence type="ECO:0000313" key="3">
    <source>
        <dbReference type="Proteomes" id="UP000294359"/>
    </source>
</evidence>
<name>A0ABX5SIU4_9BURK</name>
<dbReference type="EMBL" id="CP038026">
    <property type="protein sequence ID" value="QBQ39492.1"/>
    <property type="molecule type" value="Genomic_DNA"/>
</dbReference>
<keyword evidence="3" id="KW-1185">Reference proteome</keyword>
<dbReference type="SUPFAM" id="SSF55166">
    <property type="entry name" value="Hedgehog/DD-peptidase"/>
    <property type="match status" value="1"/>
</dbReference>
<dbReference type="Proteomes" id="UP000294359">
    <property type="component" value="Chromosome"/>
</dbReference>
<accession>A0ABX5SIU4</accession>
<reference evidence="2 3" key="1">
    <citation type="submission" date="2019-03" db="EMBL/GenBank/DDBJ databases">
        <title>Draft Genome Sequences of Six Type Strains of the Genus Massilia.</title>
        <authorList>
            <person name="Miess H."/>
            <person name="Frediansyhah A."/>
            <person name="Gross H."/>
        </authorList>
    </citation>
    <scope>NUCLEOTIDE SEQUENCE [LARGE SCALE GENOMIC DNA]</scope>
    <source>
        <strain evidence="2 3">DSM 17505</strain>
    </source>
</reference>
<organism evidence="2 3">
    <name type="scientific">Pseudoduganella plicata</name>
    <dbReference type="NCBI Taxonomy" id="321984"/>
    <lineage>
        <taxon>Bacteria</taxon>
        <taxon>Pseudomonadati</taxon>
        <taxon>Pseudomonadota</taxon>
        <taxon>Betaproteobacteria</taxon>
        <taxon>Burkholderiales</taxon>
        <taxon>Oxalobacteraceae</taxon>
        <taxon>Telluria group</taxon>
        <taxon>Pseudoduganella</taxon>
    </lineage>
</organism>
<gene>
    <name evidence="2" type="ORF">E1742_19180</name>
</gene>
<evidence type="ECO:0000313" key="2">
    <source>
        <dbReference type="EMBL" id="QBQ39492.1"/>
    </source>
</evidence>
<feature type="region of interest" description="Disordered" evidence="1">
    <location>
        <begin position="1"/>
        <end position="21"/>
    </location>
</feature>
<proteinExistence type="predicted"/>
<sequence>MGDRYARNCPPEAPSDDLSGAHWVQRFPGSRSPQDLAEPFRAAVEAFLAAMAAANIRVRITATLRPRERAYLMHWSWKIARGKIDPADVPSMPGVPIRWAHATPRESVRAAQDMVGAFGMSGLRTAPALASLHIDGRAIDMTISWRGTVRIRDAAGKEIVLDRLPRSGMNPQLIAVGATYGVIKFVGGSSDKPHWSATGRKTLGRNA</sequence>
<evidence type="ECO:0000256" key="1">
    <source>
        <dbReference type="SAM" id="MobiDB-lite"/>
    </source>
</evidence>
<dbReference type="InterPro" id="IPR009045">
    <property type="entry name" value="Zn_M74/Hedgehog-like"/>
</dbReference>